<accession>A0A081L7R4</accession>
<gene>
    <name evidence="13" type="ORF">BA70_09825</name>
</gene>
<dbReference type="Pfam" id="PF05425">
    <property type="entry name" value="CopD"/>
    <property type="match status" value="1"/>
</dbReference>
<feature type="chain" id="PRO_5001758937" evidence="10">
    <location>
        <begin position="26"/>
        <end position="544"/>
    </location>
</feature>
<organism evidence="13 14">
    <name type="scientific">Bacillus zhangzhouensis</name>
    <dbReference type="NCBI Taxonomy" id="1178540"/>
    <lineage>
        <taxon>Bacteria</taxon>
        <taxon>Bacillati</taxon>
        <taxon>Bacillota</taxon>
        <taxon>Bacilli</taxon>
        <taxon>Bacillales</taxon>
        <taxon>Bacillaceae</taxon>
        <taxon>Bacillus</taxon>
    </lineage>
</organism>
<dbReference type="InterPro" id="IPR007348">
    <property type="entry name" value="CopC_dom"/>
</dbReference>
<feature type="transmembrane region" description="Helical" evidence="9">
    <location>
        <begin position="373"/>
        <end position="394"/>
    </location>
</feature>
<dbReference type="InterPro" id="IPR014755">
    <property type="entry name" value="Cu-Rt/internalin_Ig-like"/>
</dbReference>
<evidence type="ECO:0000256" key="1">
    <source>
        <dbReference type="ARBA" id="ARBA00004651"/>
    </source>
</evidence>
<feature type="transmembrane region" description="Helical" evidence="9">
    <location>
        <begin position="148"/>
        <end position="168"/>
    </location>
</feature>
<keyword evidence="6 9" id="KW-1133">Transmembrane helix</keyword>
<feature type="domain" description="CopC" evidence="11">
    <location>
        <begin position="26"/>
        <end position="120"/>
    </location>
</feature>
<feature type="transmembrane region" description="Helical" evidence="9">
    <location>
        <begin position="406"/>
        <end position="426"/>
    </location>
</feature>
<keyword evidence="2" id="KW-1003">Cell membrane</keyword>
<dbReference type="OrthoDB" id="2353937at2"/>
<dbReference type="GO" id="GO:0042597">
    <property type="term" value="C:periplasmic space"/>
    <property type="evidence" value="ECO:0007669"/>
    <property type="project" value="InterPro"/>
</dbReference>
<dbReference type="GO" id="GO:0046688">
    <property type="term" value="P:response to copper ion"/>
    <property type="evidence" value="ECO:0007669"/>
    <property type="project" value="InterPro"/>
</dbReference>
<dbReference type="RefSeq" id="WP_034324349.1">
    <property type="nucleotide sequence ID" value="NZ_JBCMYH010000029.1"/>
</dbReference>
<evidence type="ECO:0000256" key="3">
    <source>
        <dbReference type="ARBA" id="ARBA00022692"/>
    </source>
</evidence>
<dbReference type="GO" id="GO:0005507">
    <property type="term" value="F:copper ion binding"/>
    <property type="evidence" value="ECO:0007669"/>
    <property type="project" value="InterPro"/>
</dbReference>
<feature type="transmembrane region" description="Helical" evidence="9">
    <location>
        <begin position="232"/>
        <end position="250"/>
    </location>
</feature>
<dbReference type="eggNOG" id="COG1276">
    <property type="taxonomic scope" value="Bacteria"/>
</dbReference>
<evidence type="ECO:0000313" key="14">
    <source>
        <dbReference type="Proteomes" id="UP000028091"/>
    </source>
</evidence>
<evidence type="ECO:0000256" key="6">
    <source>
        <dbReference type="ARBA" id="ARBA00022989"/>
    </source>
</evidence>
<dbReference type="GO" id="GO:0006825">
    <property type="term" value="P:copper ion transport"/>
    <property type="evidence" value="ECO:0007669"/>
    <property type="project" value="InterPro"/>
</dbReference>
<keyword evidence="7" id="KW-0186">Copper</keyword>
<dbReference type="Proteomes" id="UP000028091">
    <property type="component" value="Unassembled WGS sequence"/>
</dbReference>
<evidence type="ECO:0000256" key="9">
    <source>
        <dbReference type="SAM" id="Phobius"/>
    </source>
</evidence>
<feature type="transmembrane region" description="Helical" evidence="9">
    <location>
        <begin position="180"/>
        <end position="201"/>
    </location>
</feature>
<sequence length="544" mass="60520">MLKNSKWLLLLIFLFAFFIPKEAFAHAYVVSSNPAANEELAKQPPSVSITFSEGIESGFHAIKVLNAKGDRVDQGDTVIKDQKIMEAALKKDLPKGIYTIQWNAVSADGHSVSGMIPFSIGKADGGFDQLDQGQSNEAIDMASTIDKAFLYTSFSLFLGTILFGLFWFKTAISHTLAKRMKWLLTLSLIMMGGALVFQLPIQTKSAADVSFWGAFQPSLLQETIASTSGGSLWMMLMASFVFLALWTIVAMKKGDFTSFRRWLFPLLIFTVLLWLKAQIGHPAATDNKILTTSLDFIHLVSASIWVGGLTAIVLLLMKKLPDEDQPLIRRTLTAFHPWALLSVGLIVFSGFVNAIFILQSFDALFQSAYGRTFLIKLGLFIIMGLLGLVHYLMLRWEKKQKRHVSLRAEWIIGIVILLLTAVFTNIPSPPPPAPEPFFGANQVEHRDIVSMSITPNAPGKNTFEVAFTKKDGQTITDIQSVTAKIHKVALFGDEKPSEFQLERLKNGHFSAENLLLNEKGTWKIEIHALTGSFENIDTTFIRRN</sequence>
<dbReference type="GO" id="GO:0005886">
    <property type="term" value="C:plasma membrane"/>
    <property type="evidence" value="ECO:0007669"/>
    <property type="project" value="UniProtKB-SubCell"/>
</dbReference>
<dbReference type="Pfam" id="PF04234">
    <property type="entry name" value="CopC"/>
    <property type="match status" value="1"/>
</dbReference>
<dbReference type="EMBL" id="JOTP01000027">
    <property type="protein sequence ID" value="KEP25290.1"/>
    <property type="molecule type" value="Genomic_DNA"/>
</dbReference>
<feature type="transmembrane region" description="Helical" evidence="9">
    <location>
        <begin position="338"/>
        <end position="361"/>
    </location>
</feature>
<dbReference type="PANTHER" id="PTHR34820">
    <property type="entry name" value="INNER MEMBRANE PROTEIN YEBZ"/>
    <property type="match status" value="1"/>
</dbReference>
<dbReference type="AlphaFoldDB" id="A0A081L7R4"/>
<reference evidence="13 14" key="1">
    <citation type="submission" date="2012-09" db="EMBL/GenBank/DDBJ databases">
        <title>Genome Sequence of Bacillus sp. DW5-4.</title>
        <authorList>
            <person name="Lai Q."/>
            <person name="Liu Y."/>
            <person name="Shao Z."/>
        </authorList>
    </citation>
    <scope>NUCLEOTIDE SEQUENCE [LARGE SCALE GENOMIC DNA]</scope>
    <source>
        <strain evidence="13 14">DW5-4</strain>
    </source>
</reference>
<keyword evidence="14" id="KW-1185">Reference proteome</keyword>
<evidence type="ECO:0000256" key="10">
    <source>
        <dbReference type="SAM" id="SignalP"/>
    </source>
</evidence>
<dbReference type="eggNOG" id="COG2372">
    <property type="taxonomic scope" value="Bacteria"/>
</dbReference>
<comment type="subcellular location">
    <subcellularLocation>
        <location evidence="1">Cell membrane</location>
        <topology evidence="1">Multi-pass membrane protein</topology>
    </subcellularLocation>
</comment>
<keyword evidence="5 10" id="KW-0732">Signal</keyword>
<keyword evidence="4" id="KW-0479">Metal-binding</keyword>
<evidence type="ECO:0000256" key="7">
    <source>
        <dbReference type="ARBA" id="ARBA00023008"/>
    </source>
</evidence>
<evidence type="ECO:0000259" key="12">
    <source>
        <dbReference type="Pfam" id="PF05425"/>
    </source>
</evidence>
<evidence type="ECO:0000259" key="11">
    <source>
        <dbReference type="Pfam" id="PF04234"/>
    </source>
</evidence>
<feature type="transmembrane region" description="Helical" evidence="9">
    <location>
        <begin position="262"/>
        <end position="284"/>
    </location>
</feature>
<dbReference type="Gene3D" id="2.60.40.1220">
    <property type="match status" value="1"/>
</dbReference>
<keyword evidence="3 9" id="KW-0812">Transmembrane</keyword>
<name>A0A081L7R4_9BACI</name>
<evidence type="ECO:0000256" key="5">
    <source>
        <dbReference type="ARBA" id="ARBA00022729"/>
    </source>
</evidence>
<evidence type="ECO:0000256" key="8">
    <source>
        <dbReference type="ARBA" id="ARBA00023136"/>
    </source>
</evidence>
<protein>
    <submittedName>
        <fullName evidence="13">Copper-binding protein</fullName>
    </submittedName>
</protein>
<dbReference type="SUPFAM" id="SSF81296">
    <property type="entry name" value="E set domains"/>
    <property type="match status" value="1"/>
</dbReference>
<comment type="caution">
    <text evidence="13">The sequence shown here is derived from an EMBL/GenBank/DDBJ whole genome shotgun (WGS) entry which is preliminary data.</text>
</comment>
<dbReference type="InterPro" id="IPR032694">
    <property type="entry name" value="CopC/D"/>
</dbReference>
<evidence type="ECO:0000256" key="4">
    <source>
        <dbReference type="ARBA" id="ARBA00022723"/>
    </source>
</evidence>
<dbReference type="InterPro" id="IPR008457">
    <property type="entry name" value="Cu-R_CopD_dom"/>
</dbReference>
<feature type="domain" description="Copper resistance protein D" evidence="12">
    <location>
        <begin position="330"/>
        <end position="422"/>
    </location>
</feature>
<proteinExistence type="predicted"/>
<dbReference type="PANTHER" id="PTHR34820:SF4">
    <property type="entry name" value="INNER MEMBRANE PROTEIN YEBZ"/>
    <property type="match status" value="1"/>
</dbReference>
<feature type="transmembrane region" description="Helical" evidence="9">
    <location>
        <begin position="296"/>
        <end position="317"/>
    </location>
</feature>
<evidence type="ECO:0000313" key="13">
    <source>
        <dbReference type="EMBL" id="KEP25290.1"/>
    </source>
</evidence>
<evidence type="ECO:0000256" key="2">
    <source>
        <dbReference type="ARBA" id="ARBA00022475"/>
    </source>
</evidence>
<keyword evidence="8 9" id="KW-0472">Membrane</keyword>
<dbReference type="InterPro" id="IPR014756">
    <property type="entry name" value="Ig_E-set"/>
</dbReference>
<feature type="signal peptide" evidence="10">
    <location>
        <begin position="1"/>
        <end position="25"/>
    </location>
</feature>